<dbReference type="RefSeq" id="WP_345358947.1">
    <property type="nucleotide sequence ID" value="NZ_BAABHJ010000017.1"/>
</dbReference>
<name>A0ABP8TMD1_9ACTN</name>
<protein>
    <submittedName>
        <fullName evidence="1">HEXXH motif domain-containing protein</fullName>
    </submittedName>
</protein>
<gene>
    <name evidence="1" type="ORF">GCM10023195_49710</name>
</gene>
<proteinExistence type="predicted"/>
<evidence type="ECO:0000313" key="2">
    <source>
        <dbReference type="Proteomes" id="UP001500212"/>
    </source>
</evidence>
<organism evidence="1 2">
    <name type="scientific">Actinoallomurus liliacearum</name>
    <dbReference type="NCBI Taxonomy" id="1080073"/>
    <lineage>
        <taxon>Bacteria</taxon>
        <taxon>Bacillati</taxon>
        <taxon>Actinomycetota</taxon>
        <taxon>Actinomycetes</taxon>
        <taxon>Streptosporangiales</taxon>
        <taxon>Thermomonosporaceae</taxon>
        <taxon>Actinoallomurus</taxon>
    </lineage>
</organism>
<dbReference type="Proteomes" id="UP001500212">
    <property type="component" value="Unassembled WGS sequence"/>
</dbReference>
<keyword evidence="2" id="KW-1185">Reference proteome</keyword>
<dbReference type="EMBL" id="BAABHJ010000017">
    <property type="protein sequence ID" value="GAA4611693.1"/>
    <property type="molecule type" value="Genomic_DNA"/>
</dbReference>
<evidence type="ECO:0000313" key="1">
    <source>
        <dbReference type="EMBL" id="GAA4611693.1"/>
    </source>
</evidence>
<reference evidence="2" key="1">
    <citation type="journal article" date="2019" name="Int. J. Syst. Evol. Microbiol.">
        <title>The Global Catalogue of Microorganisms (GCM) 10K type strain sequencing project: providing services to taxonomists for standard genome sequencing and annotation.</title>
        <authorList>
            <consortium name="The Broad Institute Genomics Platform"/>
            <consortium name="The Broad Institute Genome Sequencing Center for Infectious Disease"/>
            <person name="Wu L."/>
            <person name="Ma J."/>
        </authorList>
    </citation>
    <scope>NUCLEOTIDE SEQUENCE [LARGE SCALE GENOMIC DNA]</scope>
    <source>
        <strain evidence="2">JCM 17938</strain>
    </source>
</reference>
<accession>A0ABP8TMD1</accession>
<dbReference type="InterPro" id="IPR026337">
    <property type="entry name" value="AKG_HExxH"/>
</dbReference>
<sequence length="442" mass="47772">MEFARRRLSPHDLNVLAHGSGGAPVARWLADTQLGRGLLLVWGVMDTARRVGHVEAERTRQAYRLLAELQRRHPEEAEAVLGHPATGAWALGALRALQGAEAPGRPRTDPAGLSALAAAVMIRAGVRGAVRVPAADGAVMLPSLGRADVPGDEVLVRSSGRGAEVTAPGVRVAIPADPRTDAPGWHGLRTVTASAHGFTIRAVLDDLDAWRLPGAMVGARLGGAEVAEWRSLLEEAWEVLTCHHWTTATECQTIVRALVPLLAPSSGQRSASSRETFGAVGTSRPVDALGLAVTFAHEVQHAKLAAVLDTVSLIRSDSGRRYYAPWREDPRPVEGLLQGAYAHLGVSGFWRRQRHHERGMAAMRAHAQFARWRTAALRVTRTLLASGELTDEGMAFATGMRRTLEAWEAEHVPAPALLRARREAEQHRTRWRLRNCAASESG</sequence>
<dbReference type="NCBIfam" id="TIGR04267">
    <property type="entry name" value="mod_HExxH"/>
    <property type="match status" value="1"/>
</dbReference>
<comment type="caution">
    <text evidence="1">The sequence shown here is derived from an EMBL/GenBank/DDBJ whole genome shotgun (WGS) entry which is preliminary data.</text>
</comment>